<proteinExistence type="predicted"/>
<keyword evidence="3" id="KW-1185">Reference proteome</keyword>
<reference evidence="1 3" key="1">
    <citation type="journal article" date="2012" name="Nature">
        <title>Algal genomes reveal evolutionary mosaicism and the fate of nucleomorphs.</title>
        <authorList>
            <consortium name="DOE Joint Genome Institute"/>
            <person name="Curtis B.A."/>
            <person name="Tanifuji G."/>
            <person name="Burki F."/>
            <person name="Gruber A."/>
            <person name="Irimia M."/>
            <person name="Maruyama S."/>
            <person name="Arias M.C."/>
            <person name="Ball S.G."/>
            <person name="Gile G.H."/>
            <person name="Hirakawa Y."/>
            <person name="Hopkins J.F."/>
            <person name="Kuo A."/>
            <person name="Rensing S.A."/>
            <person name="Schmutz J."/>
            <person name="Symeonidi A."/>
            <person name="Elias M."/>
            <person name="Eveleigh R.J."/>
            <person name="Herman E.K."/>
            <person name="Klute M.J."/>
            <person name="Nakayama T."/>
            <person name="Obornik M."/>
            <person name="Reyes-Prieto A."/>
            <person name="Armbrust E.V."/>
            <person name="Aves S.J."/>
            <person name="Beiko R.G."/>
            <person name="Coutinho P."/>
            <person name="Dacks J.B."/>
            <person name="Durnford D.G."/>
            <person name="Fast N.M."/>
            <person name="Green B.R."/>
            <person name="Grisdale C.J."/>
            <person name="Hempel F."/>
            <person name="Henrissat B."/>
            <person name="Hoppner M.P."/>
            <person name="Ishida K."/>
            <person name="Kim E."/>
            <person name="Koreny L."/>
            <person name="Kroth P.G."/>
            <person name="Liu Y."/>
            <person name="Malik S.B."/>
            <person name="Maier U.G."/>
            <person name="McRose D."/>
            <person name="Mock T."/>
            <person name="Neilson J.A."/>
            <person name="Onodera N.T."/>
            <person name="Poole A.M."/>
            <person name="Pritham E.J."/>
            <person name="Richards T.A."/>
            <person name="Rocap G."/>
            <person name="Roy S.W."/>
            <person name="Sarai C."/>
            <person name="Schaack S."/>
            <person name="Shirato S."/>
            <person name="Slamovits C.H."/>
            <person name="Spencer D.F."/>
            <person name="Suzuki S."/>
            <person name="Worden A.Z."/>
            <person name="Zauner S."/>
            <person name="Barry K."/>
            <person name="Bell C."/>
            <person name="Bharti A.K."/>
            <person name="Crow J.A."/>
            <person name="Grimwood J."/>
            <person name="Kramer R."/>
            <person name="Lindquist E."/>
            <person name="Lucas S."/>
            <person name="Salamov A."/>
            <person name="McFadden G.I."/>
            <person name="Lane C.E."/>
            <person name="Keeling P.J."/>
            <person name="Gray M.W."/>
            <person name="Grigoriev I.V."/>
            <person name="Archibald J.M."/>
        </authorList>
    </citation>
    <scope>NUCLEOTIDE SEQUENCE</scope>
    <source>
        <strain evidence="1 3">CCMP2712</strain>
    </source>
</reference>
<dbReference type="Proteomes" id="UP000011087">
    <property type="component" value="Unassembled WGS sequence"/>
</dbReference>
<organism evidence="1">
    <name type="scientific">Guillardia theta (strain CCMP2712)</name>
    <name type="common">Cryptophyte</name>
    <dbReference type="NCBI Taxonomy" id="905079"/>
    <lineage>
        <taxon>Eukaryota</taxon>
        <taxon>Cryptophyceae</taxon>
        <taxon>Pyrenomonadales</taxon>
        <taxon>Geminigeraceae</taxon>
        <taxon>Guillardia</taxon>
    </lineage>
</organism>
<reference evidence="3" key="2">
    <citation type="submission" date="2012-11" db="EMBL/GenBank/DDBJ databases">
        <authorList>
            <person name="Kuo A."/>
            <person name="Curtis B.A."/>
            <person name="Tanifuji G."/>
            <person name="Burki F."/>
            <person name="Gruber A."/>
            <person name="Irimia M."/>
            <person name="Maruyama S."/>
            <person name="Arias M.C."/>
            <person name="Ball S.G."/>
            <person name="Gile G.H."/>
            <person name="Hirakawa Y."/>
            <person name="Hopkins J.F."/>
            <person name="Rensing S.A."/>
            <person name="Schmutz J."/>
            <person name="Symeonidi A."/>
            <person name="Elias M."/>
            <person name="Eveleigh R.J."/>
            <person name="Herman E.K."/>
            <person name="Klute M.J."/>
            <person name="Nakayama T."/>
            <person name="Obornik M."/>
            <person name="Reyes-Prieto A."/>
            <person name="Armbrust E.V."/>
            <person name="Aves S.J."/>
            <person name="Beiko R.G."/>
            <person name="Coutinho P."/>
            <person name="Dacks J.B."/>
            <person name="Durnford D.G."/>
            <person name="Fast N.M."/>
            <person name="Green B.R."/>
            <person name="Grisdale C."/>
            <person name="Hempe F."/>
            <person name="Henrissat B."/>
            <person name="Hoppner M.P."/>
            <person name="Ishida K.-I."/>
            <person name="Kim E."/>
            <person name="Koreny L."/>
            <person name="Kroth P.G."/>
            <person name="Liu Y."/>
            <person name="Malik S.-B."/>
            <person name="Maier U.G."/>
            <person name="McRose D."/>
            <person name="Mock T."/>
            <person name="Neilson J.A."/>
            <person name="Onodera N.T."/>
            <person name="Poole A.M."/>
            <person name="Pritham E.J."/>
            <person name="Richards T.A."/>
            <person name="Rocap G."/>
            <person name="Roy S.W."/>
            <person name="Sarai C."/>
            <person name="Schaack S."/>
            <person name="Shirato S."/>
            <person name="Slamovits C.H."/>
            <person name="Spencer D.F."/>
            <person name="Suzuki S."/>
            <person name="Worden A.Z."/>
            <person name="Zauner S."/>
            <person name="Barry K."/>
            <person name="Bell C."/>
            <person name="Bharti A.K."/>
            <person name="Crow J.A."/>
            <person name="Grimwood J."/>
            <person name="Kramer R."/>
            <person name="Lindquist E."/>
            <person name="Lucas S."/>
            <person name="Salamov A."/>
            <person name="McFadden G.I."/>
            <person name="Lane C.E."/>
            <person name="Keeling P.J."/>
            <person name="Gray M.W."/>
            <person name="Grigoriev I.V."/>
            <person name="Archibald J.M."/>
        </authorList>
    </citation>
    <scope>NUCLEOTIDE SEQUENCE</scope>
    <source>
        <strain evidence="3">CCMP2712</strain>
    </source>
</reference>
<feature type="non-terminal residue" evidence="1">
    <location>
        <position position="88"/>
    </location>
</feature>
<reference evidence="2" key="3">
    <citation type="submission" date="2016-03" db="UniProtKB">
        <authorList>
            <consortium name="EnsemblProtists"/>
        </authorList>
    </citation>
    <scope>IDENTIFICATION</scope>
</reference>
<dbReference type="PaxDb" id="55529-EKX35649"/>
<accession>L1II76</accession>
<evidence type="ECO:0000313" key="2">
    <source>
        <dbReference type="EnsemblProtists" id="EKX35649"/>
    </source>
</evidence>
<gene>
    <name evidence="1" type="ORF">GUITHDRAFT_155415</name>
</gene>
<dbReference type="RefSeq" id="XP_005822629.1">
    <property type="nucleotide sequence ID" value="XM_005822572.1"/>
</dbReference>
<dbReference type="HOGENOM" id="CLU_2475759_0_0_1"/>
<dbReference type="EnsemblProtists" id="EKX35649">
    <property type="protein sequence ID" value="EKX35649"/>
    <property type="gene ID" value="GUITHDRAFT_155415"/>
</dbReference>
<dbReference type="GeneID" id="17292409"/>
<dbReference type="AlphaFoldDB" id="L1II76"/>
<protein>
    <submittedName>
        <fullName evidence="1 2">Uncharacterized protein</fullName>
    </submittedName>
</protein>
<evidence type="ECO:0000313" key="1">
    <source>
        <dbReference type="EMBL" id="EKX35649.1"/>
    </source>
</evidence>
<dbReference type="KEGG" id="gtt:GUITHDRAFT_155415"/>
<name>L1II76_GUITC</name>
<dbReference type="EMBL" id="JH993086">
    <property type="protein sequence ID" value="EKX35649.1"/>
    <property type="molecule type" value="Genomic_DNA"/>
</dbReference>
<evidence type="ECO:0000313" key="3">
    <source>
        <dbReference type="Proteomes" id="UP000011087"/>
    </source>
</evidence>
<sequence length="88" mass="9494">MSYPAAFSSPISSPCPRTTAVTVGGSPCWPDLDIDKPYIPHSLLLCSRLPSSPAAVRELISYIRPAIVFQYTDCIGSPARATHFSSPR</sequence>